<name>A0ABU8GMM1_9ACTN</name>
<keyword evidence="3" id="KW-1185">Reference proteome</keyword>
<dbReference type="InterPro" id="IPR032710">
    <property type="entry name" value="NTF2-like_dom_sf"/>
</dbReference>
<feature type="domain" description="SnoaL-like" evidence="1">
    <location>
        <begin position="18"/>
        <end position="110"/>
    </location>
</feature>
<dbReference type="InterPro" id="IPR037401">
    <property type="entry name" value="SnoaL-like"/>
</dbReference>
<dbReference type="Pfam" id="PF12680">
    <property type="entry name" value="SnoaL_2"/>
    <property type="match status" value="2"/>
</dbReference>
<dbReference type="SUPFAM" id="SSF54427">
    <property type="entry name" value="NTF2-like"/>
    <property type="match status" value="2"/>
</dbReference>
<dbReference type="PANTHER" id="PTHR38436:SF1">
    <property type="entry name" value="ESTER CYCLASE"/>
    <property type="match status" value="1"/>
</dbReference>
<organism evidence="2 3">
    <name type="scientific">Streptomyces brasiliscabiei</name>
    <dbReference type="NCBI Taxonomy" id="2736302"/>
    <lineage>
        <taxon>Bacteria</taxon>
        <taxon>Bacillati</taxon>
        <taxon>Actinomycetota</taxon>
        <taxon>Actinomycetes</taxon>
        <taxon>Kitasatosporales</taxon>
        <taxon>Streptomycetaceae</taxon>
        <taxon>Streptomyces</taxon>
    </lineage>
</organism>
<dbReference type="Gene3D" id="3.10.450.50">
    <property type="match status" value="2"/>
</dbReference>
<dbReference type="PANTHER" id="PTHR38436">
    <property type="entry name" value="POLYKETIDE CYCLASE SNOAL-LIKE DOMAIN"/>
    <property type="match status" value="1"/>
</dbReference>
<gene>
    <name evidence="2" type="ORF">WB403_34315</name>
</gene>
<dbReference type="InterPro" id="IPR009959">
    <property type="entry name" value="Cyclase_SnoaL-like"/>
</dbReference>
<proteinExistence type="predicted"/>
<dbReference type="RefSeq" id="WP_336541057.1">
    <property type="nucleotide sequence ID" value="NZ_JBBAYM010000027.1"/>
</dbReference>
<evidence type="ECO:0000313" key="3">
    <source>
        <dbReference type="Proteomes" id="UP001365781"/>
    </source>
</evidence>
<protein>
    <submittedName>
        <fullName evidence="2">Nuclear transport factor 2 family protein</fullName>
    </submittedName>
</protein>
<dbReference type="EMBL" id="JBBAYM010000027">
    <property type="protein sequence ID" value="MEI5614224.1"/>
    <property type="molecule type" value="Genomic_DNA"/>
</dbReference>
<comment type="caution">
    <text evidence="2">The sequence shown here is derived from an EMBL/GenBank/DDBJ whole genome shotgun (WGS) entry which is preliminary data.</text>
</comment>
<reference evidence="2 3" key="1">
    <citation type="submission" date="2024-03" db="EMBL/GenBank/DDBJ databases">
        <title>First Report of Pectobacterium brasiliscabiei causing potato scab in china.</title>
        <authorList>
            <person name="Handique U."/>
        </authorList>
    </citation>
    <scope>NUCLEOTIDE SEQUENCE [LARGE SCALE GENOMIC DNA]</scope>
    <source>
        <strain evidence="2 3">ZRIMU1503</strain>
    </source>
</reference>
<accession>A0ABU8GMM1</accession>
<evidence type="ECO:0000259" key="1">
    <source>
        <dbReference type="Pfam" id="PF12680"/>
    </source>
</evidence>
<dbReference type="Proteomes" id="UP001365781">
    <property type="component" value="Unassembled WGS sequence"/>
</dbReference>
<sequence length="267" mass="29701">MLTVRDSKAHIASQLLHDVFVLGDTAIVDRVVSPDSYIQHNPLAPDGADALKYFSGAMRQQFPQAAFEPRRSITDGDLVLLHARYVMVPGTEGLAVFDLFRFEDGKIAEHWDIIQEVPATTASGNDMFATLSEPRTEAVGQRWFTAYNKRLVTEFFDQLLVRKDLTAIDTYLGAEYHQHNPLLSDGADGAKAGLGGYFERSPQLSVTRKRVMAEGDLVAVHSHQVDAPGERGRSVLDLFRVRDGKIVEHWDSTQDVPETAANDNTMF</sequence>
<evidence type="ECO:0000313" key="2">
    <source>
        <dbReference type="EMBL" id="MEI5614224.1"/>
    </source>
</evidence>
<feature type="domain" description="SnoaL-like" evidence="1">
    <location>
        <begin position="152"/>
        <end position="249"/>
    </location>
</feature>